<proteinExistence type="predicted"/>
<dbReference type="Proteomes" id="UP001408789">
    <property type="component" value="Unassembled WGS sequence"/>
</dbReference>
<accession>A0AAP0H8E5</accession>
<dbReference type="AlphaFoldDB" id="A0AAP0H8E5"/>
<comment type="caution">
    <text evidence="1">The sequence shown here is derived from an EMBL/GenBank/DDBJ whole genome shotgun (WGS) entry which is preliminary data.</text>
</comment>
<dbReference type="PANTHER" id="PTHR35702:SF1">
    <property type="entry name" value="EXPRESSED PROTEIN"/>
    <property type="match status" value="1"/>
</dbReference>
<reference evidence="1 2" key="1">
    <citation type="submission" date="2024-04" db="EMBL/GenBank/DDBJ databases">
        <title>The reference genome of an endangered Asteraceae, Deinandra increscens subsp. villosa, native to the Central Coast of California.</title>
        <authorList>
            <person name="Guilliams M."/>
            <person name="Hasenstab-Lehman K."/>
            <person name="Meyer R."/>
            <person name="Mcevoy S."/>
        </authorList>
    </citation>
    <scope>NUCLEOTIDE SEQUENCE [LARGE SCALE GENOMIC DNA]</scope>
    <source>
        <tissue evidence="1">Leaf</tissue>
    </source>
</reference>
<evidence type="ECO:0000313" key="2">
    <source>
        <dbReference type="Proteomes" id="UP001408789"/>
    </source>
</evidence>
<name>A0AAP0H8E5_9ASTR</name>
<evidence type="ECO:0000313" key="1">
    <source>
        <dbReference type="EMBL" id="KAK9077009.1"/>
    </source>
</evidence>
<protein>
    <submittedName>
        <fullName evidence="1">Uncharacterized protein</fullName>
    </submittedName>
</protein>
<dbReference type="EMBL" id="JBCNJP010000007">
    <property type="protein sequence ID" value="KAK9077009.1"/>
    <property type="molecule type" value="Genomic_DNA"/>
</dbReference>
<gene>
    <name evidence="1" type="ORF">SSX86_005344</name>
</gene>
<sequence length="197" mass="21220">MTVEPIVNDRAGENAGSCREKVGTIPSQTKKFSIFDCFDGGSGTLVCAVKESVKLYTTNIKTTHVELARNKVIESSLADALSQGIEHKAATKQAQKDGDKAAKVANKIANRVLGPIVSSSWDLFEVIYYQGYVSEGVLRGSGTLFGTYVFGFLGEERFGRFGYLVGSTLGSWIGGKIGLMAYDVVNGVSFLLRLGRM</sequence>
<keyword evidence="2" id="KW-1185">Reference proteome</keyword>
<dbReference type="PANTHER" id="PTHR35702">
    <property type="entry name" value="EXPRESSED PROTEIN"/>
    <property type="match status" value="1"/>
</dbReference>
<organism evidence="1 2">
    <name type="scientific">Deinandra increscens subsp. villosa</name>
    <dbReference type="NCBI Taxonomy" id="3103831"/>
    <lineage>
        <taxon>Eukaryota</taxon>
        <taxon>Viridiplantae</taxon>
        <taxon>Streptophyta</taxon>
        <taxon>Embryophyta</taxon>
        <taxon>Tracheophyta</taxon>
        <taxon>Spermatophyta</taxon>
        <taxon>Magnoliopsida</taxon>
        <taxon>eudicotyledons</taxon>
        <taxon>Gunneridae</taxon>
        <taxon>Pentapetalae</taxon>
        <taxon>asterids</taxon>
        <taxon>campanulids</taxon>
        <taxon>Asterales</taxon>
        <taxon>Asteraceae</taxon>
        <taxon>Asteroideae</taxon>
        <taxon>Heliantheae alliance</taxon>
        <taxon>Madieae</taxon>
        <taxon>Madiinae</taxon>
        <taxon>Deinandra</taxon>
    </lineage>
</organism>